<dbReference type="EMBL" id="JALKCG010000002">
    <property type="protein sequence ID" value="MCK0207880.1"/>
    <property type="molecule type" value="Genomic_DNA"/>
</dbReference>
<dbReference type="Proteomes" id="UP001202867">
    <property type="component" value="Unassembled WGS sequence"/>
</dbReference>
<evidence type="ECO:0000313" key="1">
    <source>
        <dbReference type="EMBL" id="MCK0207880.1"/>
    </source>
</evidence>
<dbReference type="RefSeq" id="WP_247199877.1">
    <property type="nucleotide sequence ID" value="NZ_JALKCG010000002.1"/>
</dbReference>
<keyword evidence="2" id="KW-1185">Reference proteome</keyword>
<gene>
    <name evidence="1" type="ORF">MWN33_07515</name>
</gene>
<proteinExistence type="predicted"/>
<evidence type="ECO:0000313" key="2">
    <source>
        <dbReference type="Proteomes" id="UP001202867"/>
    </source>
</evidence>
<name>A0ABT0DKS7_9HYPH</name>
<comment type="caution">
    <text evidence="1">The sequence shown here is derived from an EMBL/GenBank/DDBJ whole genome shotgun (WGS) entry which is preliminary data.</text>
</comment>
<reference evidence="2" key="2">
    <citation type="submission" date="2023-07" db="EMBL/GenBank/DDBJ databases">
        <title>Ancylobacter moscoviensis sp. nov., facultatively methylotrophic bacteria from activated sludge and the reclassification of Starkeya novella (Starkey 1934) Kelly et al. 2000 as Ancylobacter novellus comb. nov., Starkeya koreensis Im et al. 2006 as Ancylobacter koreensis comb.nov., Angulomicrobium tetraedrale Vasil'eva et al. 1986 as Ancylobacter tetraedralis comb. nov., Angulomicrobium amanitiforme Fritz et al. 2004 as Ancylobacter amanitiformis comb. nov. and Methylorhabdus multivorans Doronina et al. 1996 as Ancylobacter multivorans comb. nov. and emended description of the genus Ancylobacter.</title>
        <authorList>
            <person name="Doronina N."/>
            <person name="Chemodurova A."/>
            <person name="Grouzdev D."/>
            <person name="Koziaeva V."/>
            <person name="Shi W."/>
            <person name="Wu L."/>
            <person name="Kaparullina E."/>
        </authorList>
    </citation>
    <scope>NUCLEOTIDE SEQUENCE [LARGE SCALE GENOMIC DNA]</scope>
    <source>
        <strain evidence="2">Jip08</strain>
    </source>
</reference>
<sequence>MPKFYIACMDPPFAAAAAARERAKTGSGWDYIEIATGHDAMVTAPELLARTLLDIAVATG</sequence>
<dbReference type="Gene3D" id="3.40.50.1820">
    <property type="entry name" value="alpha/beta hydrolase"/>
    <property type="match status" value="1"/>
</dbReference>
<dbReference type="InterPro" id="IPR029058">
    <property type="entry name" value="AB_hydrolase_fold"/>
</dbReference>
<evidence type="ECO:0008006" key="3">
    <source>
        <dbReference type="Google" id="ProtNLM"/>
    </source>
</evidence>
<protein>
    <recommendedName>
        <fullName evidence="3">Alpha/beta hydrolase family protein</fullName>
    </recommendedName>
</protein>
<accession>A0ABT0DKS7</accession>
<organism evidence="1 2">
    <name type="scientific">Ancylobacter koreensis</name>
    <dbReference type="NCBI Taxonomy" id="266121"/>
    <lineage>
        <taxon>Bacteria</taxon>
        <taxon>Pseudomonadati</taxon>
        <taxon>Pseudomonadota</taxon>
        <taxon>Alphaproteobacteria</taxon>
        <taxon>Hyphomicrobiales</taxon>
        <taxon>Xanthobacteraceae</taxon>
        <taxon>Ancylobacter</taxon>
    </lineage>
</organism>
<reference evidence="1 2" key="1">
    <citation type="submission" date="2022-04" db="EMBL/GenBank/DDBJ databases">
        <authorList>
            <person name="Grouzdev D.S."/>
            <person name="Pantiukh K.S."/>
            <person name="Krutkina M.S."/>
        </authorList>
    </citation>
    <scope>NUCLEOTIDE SEQUENCE [LARGE SCALE GENOMIC DNA]</scope>
    <source>
        <strain evidence="1 2">Jip08</strain>
    </source>
</reference>